<dbReference type="InterPro" id="IPR004477">
    <property type="entry name" value="ComEC_N"/>
</dbReference>
<feature type="transmembrane region" description="Helical" evidence="7">
    <location>
        <begin position="413"/>
        <end position="436"/>
    </location>
</feature>
<evidence type="ECO:0000256" key="1">
    <source>
        <dbReference type="ARBA" id="ARBA00004651"/>
    </source>
</evidence>
<feature type="transmembrane region" description="Helical" evidence="7">
    <location>
        <begin position="374"/>
        <end position="392"/>
    </location>
</feature>
<gene>
    <name evidence="10" type="ORF">SKP52_09270</name>
</gene>
<name>A0A0A7PFI8_9SPHN</name>
<dbReference type="NCBIfam" id="TIGR00360">
    <property type="entry name" value="ComEC_N-term"/>
    <property type="match status" value="1"/>
</dbReference>
<dbReference type="Proteomes" id="UP000030907">
    <property type="component" value="Chromosome"/>
</dbReference>
<keyword evidence="3 7" id="KW-0812">Transmembrane</keyword>
<feature type="transmembrane region" description="Helical" evidence="7">
    <location>
        <begin position="301"/>
        <end position="323"/>
    </location>
</feature>
<dbReference type="PANTHER" id="PTHR30619">
    <property type="entry name" value="DNA INTERNALIZATION/COMPETENCE PROTEIN COMEC/REC2"/>
    <property type="match status" value="1"/>
</dbReference>
<feature type="transmembrane region" description="Helical" evidence="7">
    <location>
        <begin position="477"/>
        <end position="496"/>
    </location>
</feature>
<organism evidence="10 11">
    <name type="scientific">Sphingopyxis fribergensis</name>
    <dbReference type="NCBI Taxonomy" id="1515612"/>
    <lineage>
        <taxon>Bacteria</taxon>
        <taxon>Pseudomonadati</taxon>
        <taxon>Pseudomonadota</taxon>
        <taxon>Alphaproteobacteria</taxon>
        <taxon>Sphingomonadales</taxon>
        <taxon>Sphingomonadaceae</taxon>
        <taxon>Sphingopyxis</taxon>
    </lineage>
</organism>
<feature type="transmembrane region" description="Helical" evidence="7">
    <location>
        <begin position="36"/>
        <end position="54"/>
    </location>
</feature>
<dbReference type="AlphaFoldDB" id="A0A0A7PFI8"/>
<dbReference type="RefSeq" id="WP_039574157.1">
    <property type="nucleotide sequence ID" value="NZ_CP009122.1"/>
</dbReference>
<feature type="transmembrane region" description="Helical" evidence="7">
    <location>
        <begin position="60"/>
        <end position="79"/>
    </location>
</feature>
<evidence type="ECO:0000313" key="11">
    <source>
        <dbReference type="Proteomes" id="UP000030907"/>
    </source>
</evidence>
<feature type="transmembrane region" description="Helical" evidence="7">
    <location>
        <begin position="351"/>
        <end position="368"/>
    </location>
</feature>
<evidence type="ECO:0000313" key="10">
    <source>
        <dbReference type="EMBL" id="AJA08765.1"/>
    </source>
</evidence>
<feature type="transmembrane region" description="Helical" evidence="7">
    <location>
        <begin position="86"/>
        <end position="107"/>
    </location>
</feature>
<dbReference type="STRING" id="1515612.SKP52_09270"/>
<evidence type="ECO:0000256" key="4">
    <source>
        <dbReference type="ARBA" id="ARBA00022989"/>
    </source>
</evidence>
<comment type="subcellular location">
    <subcellularLocation>
        <location evidence="1">Cell membrane</location>
        <topology evidence="1">Multi-pass membrane protein</topology>
    </subcellularLocation>
</comment>
<dbReference type="PANTHER" id="PTHR30619:SF1">
    <property type="entry name" value="RECOMBINATION PROTEIN 2"/>
    <property type="match status" value="1"/>
</dbReference>
<accession>A0A0A7PFI8</accession>
<evidence type="ECO:0000256" key="6">
    <source>
        <dbReference type="SAM" id="MobiDB-lite"/>
    </source>
</evidence>
<feature type="transmembrane region" description="Helical" evidence="7">
    <location>
        <begin position="267"/>
        <end position="289"/>
    </location>
</feature>
<dbReference type="EMBL" id="CP009122">
    <property type="protein sequence ID" value="AJA08765.1"/>
    <property type="molecule type" value="Genomic_DNA"/>
</dbReference>
<keyword evidence="4 7" id="KW-1133">Transmembrane helix</keyword>
<feature type="domain" description="ComEC/Rec2-related protein" evidence="8">
    <location>
        <begin position="246"/>
        <end position="527"/>
    </location>
</feature>
<evidence type="ECO:0000256" key="2">
    <source>
        <dbReference type="ARBA" id="ARBA00022475"/>
    </source>
</evidence>
<evidence type="ECO:0000256" key="7">
    <source>
        <dbReference type="SAM" id="Phobius"/>
    </source>
</evidence>
<evidence type="ECO:0000259" key="9">
    <source>
        <dbReference type="Pfam" id="PF13567"/>
    </source>
</evidence>
<feature type="region of interest" description="Disordered" evidence="6">
    <location>
        <begin position="699"/>
        <end position="719"/>
    </location>
</feature>
<protein>
    <submittedName>
        <fullName evidence="10">ComEC/Rec2-like protein</fullName>
    </submittedName>
</protein>
<evidence type="ECO:0000256" key="5">
    <source>
        <dbReference type="ARBA" id="ARBA00023136"/>
    </source>
</evidence>
<dbReference type="InterPro" id="IPR025405">
    <property type="entry name" value="DUF4131"/>
</dbReference>
<dbReference type="GO" id="GO:0005886">
    <property type="term" value="C:plasma membrane"/>
    <property type="evidence" value="ECO:0007669"/>
    <property type="project" value="UniProtKB-SubCell"/>
</dbReference>
<dbReference type="OrthoDB" id="9790149at2"/>
<dbReference type="Pfam" id="PF03772">
    <property type="entry name" value="Competence"/>
    <property type="match status" value="1"/>
</dbReference>
<evidence type="ECO:0000259" key="8">
    <source>
        <dbReference type="Pfam" id="PF03772"/>
    </source>
</evidence>
<evidence type="ECO:0000256" key="3">
    <source>
        <dbReference type="ARBA" id="ARBA00022692"/>
    </source>
</evidence>
<dbReference type="HOGENOM" id="CLU_011826_1_0_5"/>
<feature type="transmembrane region" description="Helical" evidence="7">
    <location>
        <begin position="329"/>
        <end position="346"/>
    </location>
</feature>
<dbReference type="InterPro" id="IPR052159">
    <property type="entry name" value="Competence_DNA_uptake"/>
</dbReference>
<feature type="transmembrane region" description="Helical" evidence="7">
    <location>
        <begin position="442"/>
        <end position="465"/>
    </location>
</feature>
<keyword evidence="2" id="KW-1003">Cell membrane</keyword>
<keyword evidence="5 7" id="KW-0472">Membrane</keyword>
<feature type="domain" description="DUF4131" evidence="9">
    <location>
        <begin position="62"/>
        <end position="206"/>
    </location>
</feature>
<dbReference type="Pfam" id="PF13567">
    <property type="entry name" value="DUF4131"/>
    <property type="match status" value="1"/>
</dbReference>
<keyword evidence="11" id="KW-1185">Reference proteome</keyword>
<feature type="transmembrane region" description="Helical" evidence="7">
    <location>
        <begin position="508"/>
        <end position="526"/>
    </location>
</feature>
<sequence length="719" mass="75890">MATRLLQTPIARAWVIHWCRIADGLEARLEAERERVGLWLPVALGTGIAAWFALPAEAHWTGLLFVLAGGLCAGLLIGWHSRLGRLIVIGCGVTAAGVLLIWARALWVAAAVLAAPVVTEFSAIVERVEPLPAKGQIRIIALPRNRADLPPRVRLTLRSEQAADLTDGATIGVRARLMPPPTASLPGGYDFAQRAWFDRIGAVGTVLGEVSRAPGSWGGIPPLRARLSAHIHDQVAGSPGGIAAALVTGDRGAISEIDEGAMRRSGLAHLLSISGLHVTAVVGFAMLLTMRLFALSRRLALAGYVLPLAAAAGALAGGGYTWLAGAEVPTLRSFIAALLVLVAFLMGREALTLRLVAAGALVVLIWRPESLAGPSFQLSFAAVTAIIALHESRPMRGFLARREESWLLRFGRAIAGLLVTGLVVEVALAPIALFHFHKAGLYGALANVVAIPLTTFVIMPAEALALLFDSVGLGAPFWWIAEQALSALIGLAHGVANAPGAVATLPTFPRWGFALAVFGGLWLLLWNTPWRRAGALPSAIGMAALLVQPRPDLLVTGDGRHIAAAIPGGSYALLRDRAGDFVRGSMAEAAGVDAPFSALTELPHVECNRDFCRWSQGKGPRRYIILASRGRDRIEGADMAAACAAADVVISDRWLPRECVGRWMTIDRDSLAETGGLALYLGETPGAVATLRAGDSHPWRLPQQLSGNDEAVPTAAPAR</sequence>
<dbReference type="KEGG" id="sphk:SKP52_09270"/>
<reference evidence="10 11" key="1">
    <citation type="journal article" date="2015" name="Int. J. Syst. Evol. Microbiol.">
        <title>Description of Sphingopyxis fribergensis sp. nov. - a soil bacterium with the ability to degrade styrene and phenylacetic acid.</title>
        <authorList>
            <person name="Oelschlagel M."/>
            <person name="Ruckert C."/>
            <person name="Kalinowski J."/>
            <person name="Schmidt G."/>
            <person name="Schlomann M."/>
            <person name="Tischler D."/>
        </authorList>
    </citation>
    <scope>NUCLEOTIDE SEQUENCE [LARGE SCALE GENOMIC DNA]</scope>
    <source>
        <strain evidence="10 11">Kp5.2</strain>
    </source>
</reference>
<proteinExistence type="predicted"/>